<proteinExistence type="predicted"/>
<sequence>MCAAVRAARRSSLESRHISPFLMDSTAGISIKIPIPDTIISILIPPHTLSISGLLQFPTTPTRNPPILPRQNLFSKTKSLIDSSSARSILSLTIPSLEDVRLLAGDARRAVDDGMVSFLYPTGQPRNSDTQNSVRMPIWVITFWHFEHPVIKAKTAWASALNWLEGKSMSAEYPPAKHLLTTLPWNTSLPVDIPGEPSSLAQYLSPAWLSDDHMDQMGSLLGYRLIAAGQTAARILPTLPVRKLLQIYRQPATRDAYHTTRNISHLHNPGQSIRDHTLWPQAPGGAHPCAELVGGTARRGGDDADPYYGVYTPRRHLFMLNA</sequence>
<comment type="caution">
    <text evidence="1">The sequence shown here is derived from an EMBL/GenBank/DDBJ whole genome shotgun (WGS) entry which is preliminary data.</text>
</comment>
<reference evidence="1" key="1">
    <citation type="submission" date="2021-02" db="EMBL/GenBank/DDBJ databases">
        <authorList>
            <consortium name="DOE Joint Genome Institute"/>
            <person name="Ahrendt S."/>
            <person name="Looney B.P."/>
            <person name="Miyauchi S."/>
            <person name="Morin E."/>
            <person name="Drula E."/>
            <person name="Courty P.E."/>
            <person name="Chicoki N."/>
            <person name="Fauchery L."/>
            <person name="Kohler A."/>
            <person name="Kuo A."/>
            <person name="Labutti K."/>
            <person name="Pangilinan J."/>
            <person name="Lipzen A."/>
            <person name="Riley R."/>
            <person name="Andreopoulos W."/>
            <person name="He G."/>
            <person name="Johnson J."/>
            <person name="Barry K.W."/>
            <person name="Grigoriev I.V."/>
            <person name="Nagy L."/>
            <person name="Hibbett D."/>
            <person name="Henrissat B."/>
            <person name="Matheny P.B."/>
            <person name="Labbe J."/>
            <person name="Martin F."/>
        </authorList>
    </citation>
    <scope>NUCLEOTIDE SEQUENCE</scope>
    <source>
        <strain evidence="1">FP105234-sp</strain>
    </source>
</reference>
<keyword evidence="2" id="KW-1185">Reference proteome</keyword>
<evidence type="ECO:0000313" key="1">
    <source>
        <dbReference type="EMBL" id="KAI0045359.1"/>
    </source>
</evidence>
<organism evidence="1 2">
    <name type="scientific">Auriscalpium vulgare</name>
    <dbReference type="NCBI Taxonomy" id="40419"/>
    <lineage>
        <taxon>Eukaryota</taxon>
        <taxon>Fungi</taxon>
        <taxon>Dikarya</taxon>
        <taxon>Basidiomycota</taxon>
        <taxon>Agaricomycotina</taxon>
        <taxon>Agaricomycetes</taxon>
        <taxon>Russulales</taxon>
        <taxon>Auriscalpiaceae</taxon>
        <taxon>Auriscalpium</taxon>
    </lineage>
</organism>
<dbReference type="EMBL" id="MU275953">
    <property type="protein sequence ID" value="KAI0045359.1"/>
    <property type="molecule type" value="Genomic_DNA"/>
</dbReference>
<protein>
    <submittedName>
        <fullName evidence="1">Uncharacterized protein</fullName>
    </submittedName>
</protein>
<name>A0ACB8RMZ4_9AGAM</name>
<evidence type="ECO:0000313" key="2">
    <source>
        <dbReference type="Proteomes" id="UP000814033"/>
    </source>
</evidence>
<gene>
    <name evidence="1" type="ORF">FA95DRAFT_126089</name>
</gene>
<reference evidence="1" key="2">
    <citation type="journal article" date="2022" name="New Phytol.">
        <title>Evolutionary transition to the ectomycorrhizal habit in the genomes of a hyperdiverse lineage of mushroom-forming fungi.</title>
        <authorList>
            <person name="Looney B."/>
            <person name="Miyauchi S."/>
            <person name="Morin E."/>
            <person name="Drula E."/>
            <person name="Courty P.E."/>
            <person name="Kohler A."/>
            <person name="Kuo A."/>
            <person name="LaButti K."/>
            <person name="Pangilinan J."/>
            <person name="Lipzen A."/>
            <person name="Riley R."/>
            <person name="Andreopoulos W."/>
            <person name="He G."/>
            <person name="Johnson J."/>
            <person name="Nolan M."/>
            <person name="Tritt A."/>
            <person name="Barry K.W."/>
            <person name="Grigoriev I.V."/>
            <person name="Nagy L.G."/>
            <person name="Hibbett D."/>
            <person name="Henrissat B."/>
            <person name="Matheny P.B."/>
            <person name="Labbe J."/>
            <person name="Martin F.M."/>
        </authorList>
    </citation>
    <scope>NUCLEOTIDE SEQUENCE</scope>
    <source>
        <strain evidence="1">FP105234-sp</strain>
    </source>
</reference>
<accession>A0ACB8RMZ4</accession>
<dbReference type="Proteomes" id="UP000814033">
    <property type="component" value="Unassembled WGS sequence"/>
</dbReference>